<gene>
    <name evidence="2" type="ORF">PSHT_01759</name>
</gene>
<dbReference type="AlphaFoldDB" id="A0A2S4WJW4"/>
<feature type="region of interest" description="Disordered" evidence="1">
    <location>
        <begin position="363"/>
        <end position="467"/>
    </location>
</feature>
<feature type="compositionally biased region" description="Polar residues" evidence="1">
    <location>
        <begin position="403"/>
        <end position="415"/>
    </location>
</feature>
<sequence length="724" mass="82633">MQKTITSIEPNEKSTLTLERTETALWVYVAQVWASRGWGSRAGVNMRVACLIHASSSPFRCPSLFQCRVIIVPNRKVRGILHLTQHKLLTIKKLSGDTGSWFKGLHASPSCAMRWLFSAQMFRSPRLDYAPSRSSQLQITYSRGLPKRSLREANLPSSSWGRKRPKFRSEQSILQQNPNDSATQMTEGPSATPATRPDTQRSSGESIETGHSRYQKGWSYQANLRPSIYHYRKPPTRASYPATQITEGPHAPPPTPPESPESTESYQAVLRQSIYHYRTPKPTNLATQITGGTHAPPPTPLDHPTTLLEFVESRHSGSQRELDSSTESYRVVLRPSIYHYREPQATDATTQKTGGQNAASLIFPPESSKPLGNIAATGHPSSREILPDLNVPLDPSGEPPIDQVSSVQTMSSFGSEESHSPARKDEHGVPDTEPIARSDGTRQEPRPVQDPMESGAQQKSAYEQRTWSRERFSSADIDRSRWPAGKDYKFPKYGRDTKTATYFLSLFEEKIREADTILQHRSPLRGFFPDHLDLSFALFQTPEENDESVAWIRTSQGYRITVSTLIKTLRPLTRWILYAHMQLLKYYNFEQDEQRIQCTDLFTWLIAEVFEHTNCPPVLGRFPGTTDDYDLKYRPIQHMMIKYLNHDSYMDHTYAVSLAVIGIWYKTFHLQFWNRHFKSDQGYWKFIEDLIKKSPPAQSNIDRWEHLRPDSENVARIPRRGSQA</sequence>
<evidence type="ECO:0000313" key="3">
    <source>
        <dbReference type="Proteomes" id="UP000238274"/>
    </source>
</evidence>
<proteinExistence type="predicted"/>
<feature type="compositionally biased region" description="Pro residues" evidence="1">
    <location>
        <begin position="250"/>
        <end position="259"/>
    </location>
</feature>
<reference evidence="3" key="2">
    <citation type="journal article" date="2018" name="BMC Genomics">
        <title>Genomic insights into host adaptation between the wheat stripe rust pathogen (Puccinia striiformis f. sp. tritici) and the barley stripe rust pathogen (Puccinia striiformis f. sp. hordei).</title>
        <authorList>
            <person name="Xia C."/>
            <person name="Wang M."/>
            <person name="Yin C."/>
            <person name="Cornejo O.E."/>
            <person name="Hulbert S.H."/>
            <person name="Chen X."/>
        </authorList>
    </citation>
    <scope>NUCLEOTIDE SEQUENCE [LARGE SCALE GENOMIC DNA]</scope>
    <source>
        <strain evidence="3">93TX-2</strain>
    </source>
</reference>
<protein>
    <submittedName>
        <fullName evidence="2">Uncharacterized protein</fullName>
    </submittedName>
</protein>
<evidence type="ECO:0000256" key="1">
    <source>
        <dbReference type="SAM" id="MobiDB-lite"/>
    </source>
</evidence>
<dbReference type="Proteomes" id="UP000238274">
    <property type="component" value="Unassembled WGS sequence"/>
</dbReference>
<feature type="compositionally biased region" description="Polar residues" evidence="1">
    <location>
        <begin position="170"/>
        <end position="193"/>
    </location>
</feature>
<feature type="compositionally biased region" description="Basic and acidic residues" evidence="1">
    <location>
        <begin position="416"/>
        <end position="447"/>
    </location>
</feature>
<reference evidence="3" key="3">
    <citation type="journal article" date="2018" name="Mol. Plant Microbe Interact.">
        <title>Genome sequence resources for the wheat stripe rust pathogen (Puccinia striiformis f. sp. tritici) and the barley stripe rust pathogen (Puccinia striiformis f. sp. hordei).</title>
        <authorList>
            <person name="Xia C."/>
            <person name="Wang M."/>
            <person name="Yin C."/>
            <person name="Cornejo O.E."/>
            <person name="Hulbert S.H."/>
            <person name="Chen X."/>
        </authorList>
    </citation>
    <scope>NUCLEOTIDE SEQUENCE [LARGE SCALE GENOMIC DNA]</scope>
    <source>
        <strain evidence="3">93TX-2</strain>
    </source>
</reference>
<evidence type="ECO:0000313" key="2">
    <source>
        <dbReference type="EMBL" id="POW22041.1"/>
    </source>
</evidence>
<feature type="region of interest" description="Disordered" evidence="1">
    <location>
        <begin position="232"/>
        <end position="266"/>
    </location>
</feature>
<dbReference type="VEuPathDB" id="FungiDB:PSHT_01759"/>
<reference evidence="2 3" key="1">
    <citation type="submission" date="2017-12" db="EMBL/GenBank/DDBJ databases">
        <title>Gene loss provides genomic basis for host adaptation in cereal stripe rust fungi.</title>
        <authorList>
            <person name="Xia C."/>
        </authorList>
    </citation>
    <scope>NUCLEOTIDE SEQUENCE [LARGE SCALE GENOMIC DNA]</scope>
    <source>
        <strain evidence="2 3">93TX-2</strain>
    </source>
</reference>
<name>A0A2S4WJW4_9BASI</name>
<feature type="compositionally biased region" description="Polar residues" evidence="1">
    <location>
        <begin position="455"/>
        <end position="465"/>
    </location>
</feature>
<accession>A0A2S4WJW4</accession>
<organism evidence="2 3">
    <name type="scientific">Puccinia striiformis</name>
    <dbReference type="NCBI Taxonomy" id="27350"/>
    <lineage>
        <taxon>Eukaryota</taxon>
        <taxon>Fungi</taxon>
        <taxon>Dikarya</taxon>
        <taxon>Basidiomycota</taxon>
        <taxon>Pucciniomycotina</taxon>
        <taxon>Pucciniomycetes</taxon>
        <taxon>Pucciniales</taxon>
        <taxon>Pucciniaceae</taxon>
        <taxon>Puccinia</taxon>
    </lineage>
</organism>
<keyword evidence="3" id="KW-1185">Reference proteome</keyword>
<dbReference type="VEuPathDB" id="FungiDB:PSTT_10902"/>
<feature type="region of interest" description="Disordered" evidence="1">
    <location>
        <begin position="152"/>
        <end position="214"/>
    </location>
</feature>
<comment type="caution">
    <text evidence="2">The sequence shown here is derived from an EMBL/GenBank/DDBJ whole genome shotgun (WGS) entry which is preliminary data.</text>
</comment>
<dbReference type="EMBL" id="PKSM01000014">
    <property type="protein sequence ID" value="POW22041.1"/>
    <property type="molecule type" value="Genomic_DNA"/>
</dbReference>